<evidence type="ECO:0000256" key="4">
    <source>
        <dbReference type="ARBA" id="ARBA00022573"/>
    </source>
</evidence>
<dbReference type="NCBIfam" id="TIGR01165">
    <property type="entry name" value="cbiN"/>
    <property type="match status" value="1"/>
</dbReference>
<evidence type="ECO:0000256" key="10">
    <source>
        <dbReference type="HAMAP-Rule" id="MF_00330"/>
    </source>
</evidence>
<dbReference type="HAMAP" id="MF_00330">
    <property type="entry name" value="CbiN"/>
    <property type="match status" value="1"/>
</dbReference>
<comment type="pathway">
    <text evidence="10">Cofactor biosynthesis; adenosylcobalamin biosynthesis.</text>
</comment>
<dbReference type="Pfam" id="PF02553">
    <property type="entry name" value="CbiN"/>
    <property type="match status" value="1"/>
</dbReference>
<comment type="subcellular location">
    <subcellularLocation>
        <location evidence="10">Cell membrane</location>
        <topology evidence="10">Multi-pass membrane protein</topology>
    </subcellularLocation>
</comment>
<evidence type="ECO:0000256" key="6">
    <source>
        <dbReference type="ARBA" id="ARBA00022989"/>
    </source>
</evidence>
<keyword evidence="7 10" id="KW-0406">Ion transport</keyword>
<dbReference type="STRING" id="1838280.A6M21_14215"/>
<keyword evidence="1 10" id="KW-0171">Cobalt transport</keyword>
<comment type="subunit">
    <text evidence="10">Forms an energy-coupling factor (ECF) transporter complex composed of an ATP-binding protein (A component, CbiO), a transmembrane protein (T component, CbiQ) and 2 possible substrate-capture proteins (S components, CbiM and CbiN) of unknown stoichimetry.</text>
</comment>
<evidence type="ECO:0000256" key="7">
    <source>
        <dbReference type="ARBA" id="ARBA00023065"/>
    </source>
</evidence>
<keyword evidence="6 10" id="KW-1133">Transmembrane helix</keyword>
<evidence type="ECO:0000256" key="5">
    <source>
        <dbReference type="ARBA" id="ARBA00022692"/>
    </source>
</evidence>
<gene>
    <name evidence="10" type="primary">cbiN</name>
    <name evidence="11" type="ORF">A6M21_14215</name>
</gene>
<dbReference type="RefSeq" id="WP_066670409.1">
    <property type="nucleotide sequence ID" value="NZ_LYVF01000185.1"/>
</dbReference>
<keyword evidence="3 10" id="KW-1003">Cell membrane</keyword>
<evidence type="ECO:0000256" key="1">
    <source>
        <dbReference type="ARBA" id="ARBA00022426"/>
    </source>
</evidence>
<dbReference type="UniPathway" id="UPA00148"/>
<evidence type="ECO:0000256" key="3">
    <source>
        <dbReference type="ARBA" id="ARBA00022475"/>
    </source>
</evidence>
<keyword evidence="12" id="KW-1185">Reference proteome</keyword>
<dbReference type="InterPro" id="IPR003705">
    <property type="entry name" value="CbiN"/>
</dbReference>
<keyword evidence="4 10" id="KW-0169">Cobalamin biosynthesis</keyword>
<reference evidence="11 12" key="1">
    <citation type="submission" date="2016-04" db="EMBL/GenBank/DDBJ databases">
        <authorList>
            <person name="Evans L.H."/>
            <person name="Alamgir A."/>
            <person name="Owens N."/>
            <person name="Weber N.D."/>
            <person name="Virtaneva K."/>
            <person name="Barbian K."/>
            <person name="Babar A."/>
            <person name="Rosenke K."/>
        </authorList>
    </citation>
    <scope>NUCLEOTIDE SEQUENCE [LARGE SCALE GENOMIC DNA]</scope>
    <source>
        <strain evidence="11 12">LMa1</strain>
    </source>
</reference>
<feature type="transmembrane region" description="Helical" evidence="10">
    <location>
        <begin position="66"/>
        <end position="86"/>
    </location>
</feature>
<dbReference type="AlphaFoldDB" id="A0A1B7LBP7"/>
<evidence type="ECO:0000313" key="12">
    <source>
        <dbReference type="Proteomes" id="UP000078532"/>
    </source>
</evidence>
<evidence type="ECO:0000256" key="8">
    <source>
        <dbReference type="ARBA" id="ARBA00023136"/>
    </source>
</evidence>
<dbReference type="OrthoDB" id="1551318at2"/>
<evidence type="ECO:0000256" key="2">
    <source>
        <dbReference type="ARBA" id="ARBA00022448"/>
    </source>
</evidence>
<dbReference type="NCBIfam" id="NF002780">
    <property type="entry name" value="PRK02898.1"/>
    <property type="match status" value="1"/>
</dbReference>
<dbReference type="PANTHER" id="PTHR38662:SF1">
    <property type="entry name" value="COBALT TRANSPORT PROTEIN CBIN"/>
    <property type="match status" value="1"/>
</dbReference>
<dbReference type="GO" id="GO:0009236">
    <property type="term" value="P:cobalamin biosynthetic process"/>
    <property type="evidence" value="ECO:0007669"/>
    <property type="project" value="UniProtKB-UniRule"/>
</dbReference>
<accession>A0A1B7LBP7</accession>
<proteinExistence type="inferred from homology"/>
<name>A0A1B7LBP7_9FIRM</name>
<keyword evidence="8 10" id="KW-0472">Membrane</keyword>
<comment type="similarity">
    <text evidence="10">Belongs to the CbiN family.</text>
</comment>
<protein>
    <recommendedName>
        <fullName evidence="10">Cobalt transport protein CbiN</fullName>
    </recommendedName>
    <alternativeName>
        <fullName evidence="10">Energy-coupling factor transporter probable substrate-capture protein CbiN</fullName>
        <shortName evidence="10">ECF transporter S component CbiN</shortName>
    </alternativeName>
</protein>
<dbReference type="EMBL" id="LYVF01000185">
    <property type="protein sequence ID" value="OAT79955.1"/>
    <property type="molecule type" value="Genomic_DNA"/>
</dbReference>
<keyword evidence="2 10" id="KW-0813">Transport</keyword>
<dbReference type="PANTHER" id="PTHR38662">
    <property type="entry name" value="COBALT TRANSPORT PROTEIN CBIN"/>
    <property type="match status" value="1"/>
</dbReference>
<sequence length="111" mass="12007">MSSTAKNTVLILLVVALAFFPLVFIKGGQFAGADDRAEKAITSIDPNYHPWFKNIWEPPSGEVETFLFALQAALGAGFVGYFLGYARGRKKRESAEQSVAGVSRQKPVAGN</sequence>
<dbReference type="Proteomes" id="UP000078532">
    <property type="component" value="Unassembled WGS sequence"/>
</dbReference>
<dbReference type="GO" id="GO:0015087">
    <property type="term" value="F:cobalt ion transmembrane transporter activity"/>
    <property type="evidence" value="ECO:0007669"/>
    <property type="project" value="UniProtKB-UniRule"/>
</dbReference>
<keyword evidence="5 10" id="KW-0812">Transmembrane</keyword>
<evidence type="ECO:0000313" key="11">
    <source>
        <dbReference type="EMBL" id="OAT79955.1"/>
    </source>
</evidence>
<comment type="caution">
    <text evidence="10">Lacks conserved residue(s) required for the propagation of feature annotation.</text>
</comment>
<evidence type="ECO:0000256" key="9">
    <source>
        <dbReference type="ARBA" id="ARBA00023285"/>
    </source>
</evidence>
<keyword evidence="9 10" id="KW-0170">Cobalt</keyword>
<comment type="function">
    <text evidence="10">Part of the energy-coupling factor (ECF) transporter complex CbiMNOQ involved in cobalt import.</text>
</comment>
<comment type="caution">
    <text evidence="11">The sequence shown here is derived from an EMBL/GenBank/DDBJ whole genome shotgun (WGS) entry which is preliminary data.</text>
</comment>
<dbReference type="GO" id="GO:0005886">
    <property type="term" value="C:plasma membrane"/>
    <property type="evidence" value="ECO:0007669"/>
    <property type="project" value="UniProtKB-SubCell"/>
</dbReference>
<organism evidence="11 12">
    <name type="scientific">Desulfotomaculum copahuensis</name>
    <dbReference type="NCBI Taxonomy" id="1838280"/>
    <lineage>
        <taxon>Bacteria</taxon>
        <taxon>Bacillati</taxon>
        <taxon>Bacillota</taxon>
        <taxon>Clostridia</taxon>
        <taxon>Eubacteriales</taxon>
        <taxon>Desulfotomaculaceae</taxon>
        <taxon>Desulfotomaculum</taxon>
    </lineage>
</organism>